<gene>
    <name evidence="1" type="ORF">FRZ06_09050</name>
</gene>
<protein>
    <submittedName>
        <fullName evidence="1">Diguanylate cyclase</fullName>
    </submittedName>
</protein>
<proteinExistence type="predicted"/>
<dbReference type="EMBL" id="CP042469">
    <property type="protein sequence ID" value="QOX63486.1"/>
    <property type="molecule type" value="Genomic_DNA"/>
</dbReference>
<dbReference type="Proteomes" id="UP000594014">
    <property type="component" value="Chromosome"/>
</dbReference>
<reference evidence="1" key="1">
    <citation type="submission" date="2019-08" db="EMBL/GenBank/DDBJ databases">
        <title>Genome sequence of Clostridiales bacterium MT110.</title>
        <authorList>
            <person name="Cao J."/>
        </authorList>
    </citation>
    <scope>NUCLEOTIDE SEQUENCE</scope>
    <source>
        <strain evidence="1">MT110</strain>
    </source>
</reference>
<accession>A0ACD1AAY1</accession>
<evidence type="ECO:0000313" key="1">
    <source>
        <dbReference type="EMBL" id="QOX63486.1"/>
    </source>
</evidence>
<organism evidence="1 2">
    <name type="scientific">Anoxybacterium hadale</name>
    <dbReference type="NCBI Taxonomy" id="3408580"/>
    <lineage>
        <taxon>Bacteria</taxon>
        <taxon>Bacillati</taxon>
        <taxon>Bacillota</taxon>
        <taxon>Clostridia</taxon>
        <taxon>Peptostreptococcales</taxon>
        <taxon>Anaerovoracaceae</taxon>
        <taxon>Anoxybacterium</taxon>
    </lineage>
</organism>
<evidence type="ECO:0000313" key="2">
    <source>
        <dbReference type="Proteomes" id="UP000594014"/>
    </source>
</evidence>
<sequence>MKRKIWFTFIIMAIMPTLLISYVMLQYVQTATIDSKMESLCRTSRMMEHRLTDYSNALRSDLQKKTKLSLVMQLIHESAEDTESLDLQERTQLRMRLLDDISFPVISGAIIDIKGNVLISTIPSEEGMNLRKTELYNEMISGRESYLGIVTINETSDILDYAVPIKAEDGKTIGILKQTLKMDPLQEYLDTLDINDNDYSFLIKKNGMLVFQYNKANSGMLYQDYRNKNTLDQLIKEFRSGQLKSESGEVNFEKEGDKYVGSYKTVDKLGCIAVASVKRDTVYSDIHKSKEIMVAIGLVVALLAISGGYYTSLVLTRPLKQISSCTKKMTDGDLTIRCSCSGNGEFQELCSGINSLADNLQKSERELRLSSRIDSLTHLPNRSAIYEVLDTLLYKNPNQALLMLDLDGYSDINENLGYEIGERVLMEVSDVLRLLPQHICYPSRLIGDTFLIFITNWTSAKYPEQIAERIIKEIEGIRFIDEIHIDISISIGIEYTNVEKIDKKKLIKHSSLAMQKSKTLGTNSYFIYNPYLQREM</sequence>
<keyword evidence="2" id="KW-1185">Reference proteome</keyword>
<name>A0ACD1AAY1_9FIRM</name>